<sequence length="52" mass="6049">MFFPTLRNKLTEEGEILPNQIKLPSKQPTLRWVFQLMEGVSLVTLSDFLIDN</sequence>
<dbReference type="EMBL" id="JH413818">
    <property type="protein sequence ID" value="EHL31146.1"/>
    <property type="molecule type" value="Genomic_DNA"/>
</dbReference>
<dbReference type="AlphaFoldDB" id="G9ENN3"/>
<keyword evidence="2" id="KW-1185">Reference proteome</keyword>
<proteinExistence type="predicted"/>
<organism evidence="1 2">
    <name type="scientific">Legionella drancourtii LLAP12</name>
    <dbReference type="NCBI Taxonomy" id="658187"/>
    <lineage>
        <taxon>Bacteria</taxon>
        <taxon>Pseudomonadati</taxon>
        <taxon>Pseudomonadota</taxon>
        <taxon>Gammaproteobacteria</taxon>
        <taxon>Legionellales</taxon>
        <taxon>Legionellaceae</taxon>
        <taxon>Legionella</taxon>
    </lineage>
</organism>
<evidence type="ECO:0000313" key="2">
    <source>
        <dbReference type="Proteomes" id="UP000002770"/>
    </source>
</evidence>
<dbReference type="Proteomes" id="UP000002770">
    <property type="component" value="Unassembled WGS sequence"/>
</dbReference>
<dbReference type="InParanoid" id="G9ENN3"/>
<protein>
    <submittedName>
        <fullName evidence="1">Uncharacterized protein</fullName>
    </submittedName>
</protein>
<dbReference type="STRING" id="658187.LDG_6858"/>
<reference evidence="1 2" key="1">
    <citation type="journal article" date="2011" name="BMC Genomics">
        <title>Insight into cross-talk between intra-amoebal pathogens.</title>
        <authorList>
            <person name="Gimenez G."/>
            <person name="Bertelli C."/>
            <person name="Moliner C."/>
            <person name="Robert C."/>
            <person name="Raoult D."/>
            <person name="Fournier P.E."/>
            <person name="Greub G."/>
        </authorList>
    </citation>
    <scope>NUCLEOTIDE SEQUENCE [LARGE SCALE GENOMIC DNA]</scope>
    <source>
        <strain evidence="1 2">LLAP12</strain>
    </source>
</reference>
<dbReference type="HOGENOM" id="CLU_3081280_0_0_6"/>
<name>G9ENN3_9GAMM</name>
<evidence type="ECO:0000313" key="1">
    <source>
        <dbReference type="EMBL" id="EHL31146.1"/>
    </source>
</evidence>
<gene>
    <name evidence="1" type="ORF">LDG_6858</name>
</gene>
<accession>G9ENN3</accession>